<dbReference type="Proteomes" id="UP001375240">
    <property type="component" value="Unassembled WGS sequence"/>
</dbReference>
<feature type="chain" id="PRO_5043900425" evidence="1">
    <location>
        <begin position="20"/>
        <end position="194"/>
    </location>
</feature>
<protein>
    <submittedName>
        <fullName evidence="2">Uncharacterized protein</fullName>
    </submittedName>
</protein>
<proteinExistence type="predicted"/>
<dbReference type="AlphaFoldDB" id="A0AAV9VDW4"/>
<keyword evidence="1" id="KW-0732">Signal</keyword>
<gene>
    <name evidence="2" type="ORF">TWF696_000383</name>
</gene>
<keyword evidence="3" id="KW-1185">Reference proteome</keyword>
<sequence>MKSGVIKLAVMALHLGASASPLSGGFVPSVGPFGLSITTADPTMNNLFLSPYYETNSSQVLLAMTDRLDRSFYWVPNSPNPVPPGPYLAQGTLLYEVKFHTAAYNLTVDLAQWNSTQDLFTPVILRTEYETGTPYAHSAAYSRPGVIFLNDTAEFLGCRGTETYTLNWQTNFEPGRQGQIDYHCAPVIVSISNN</sequence>
<comment type="caution">
    <text evidence="2">The sequence shown here is derived from an EMBL/GenBank/DDBJ whole genome shotgun (WGS) entry which is preliminary data.</text>
</comment>
<reference evidence="2 3" key="1">
    <citation type="submission" date="2019-10" db="EMBL/GenBank/DDBJ databases">
        <authorList>
            <person name="Palmer J.M."/>
        </authorList>
    </citation>
    <scope>NUCLEOTIDE SEQUENCE [LARGE SCALE GENOMIC DNA]</scope>
    <source>
        <strain evidence="2 3">TWF696</strain>
    </source>
</reference>
<evidence type="ECO:0000313" key="3">
    <source>
        <dbReference type="Proteomes" id="UP001375240"/>
    </source>
</evidence>
<dbReference type="EMBL" id="JAVHNQ010000001">
    <property type="protein sequence ID" value="KAK6359219.1"/>
    <property type="molecule type" value="Genomic_DNA"/>
</dbReference>
<evidence type="ECO:0000256" key="1">
    <source>
        <dbReference type="SAM" id="SignalP"/>
    </source>
</evidence>
<feature type="signal peptide" evidence="1">
    <location>
        <begin position="1"/>
        <end position="19"/>
    </location>
</feature>
<name>A0AAV9VDW4_9PEZI</name>
<organism evidence="2 3">
    <name type="scientific">Orbilia brochopaga</name>
    <dbReference type="NCBI Taxonomy" id="3140254"/>
    <lineage>
        <taxon>Eukaryota</taxon>
        <taxon>Fungi</taxon>
        <taxon>Dikarya</taxon>
        <taxon>Ascomycota</taxon>
        <taxon>Pezizomycotina</taxon>
        <taxon>Orbiliomycetes</taxon>
        <taxon>Orbiliales</taxon>
        <taxon>Orbiliaceae</taxon>
        <taxon>Orbilia</taxon>
    </lineage>
</organism>
<evidence type="ECO:0000313" key="2">
    <source>
        <dbReference type="EMBL" id="KAK6359219.1"/>
    </source>
</evidence>
<accession>A0AAV9VDW4</accession>